<evidence type="ECO:0000256" key="2">
    <source>
        <dbReference type="SAM" id="Phobius"/>
    </source>
</evidence>
<accession>A0A915CIK2</accession>
<dbReference type="AlphaFoldDB" id="A0A915CIK2"/>
<feature type="region of interest" description="Disordered" evidence="1">
    <location>
        <begin position="272"/>
        <end position="303"/>
    </location>
</feature>
<feature type="transmembrane region" description="Helical" evidence="2">
    <location>
        <begin position="127"/>
        <end position="149"/>
    </location>
</feature>
<name>A0A915CIK2_PARUN</name>
<feature type="transmembrane region" description="Helical" evidence="2">
    <location>
        <begin position="161"/>
        <end position="184"/>
    </location>
</feature>
<keyword evidence="2" id="KW-0472">Membrane</keyword>
<dbReference type="PANTHER" id="PTHR40288:SF2">
    <property type="entry name" value="G PROTEIN-COUPLED RECEPTOR-RELATED"/>
    <property type="match status" value="1"/>
</dbReference>
<feature type="transmembrane region" description="Helical" evidence="2">
    <location>
        <begin position="60"/>
        <end position="81"/>
    </location>
</feature>
<evidence type="ECO:0000256" key="1">
    <source>
        <dbReference type="SAM" id="MobiDB-lite"/>
    </source>
</evidence>
<feature type="transmembrane region" description="Helical" evidence="2">
    <location>
        <begin position="93"/>
        <end position="115"/>
    </location>
</feature>
<feature type="compositionally biased region" description="Polar residues" evidence="1">
    <location>
        <begin position="285"/>
        <end position="303"/>
    </location>
</feature>
<dbReference type="PANTHER" id="PTHR40288">
    <property type="entry name" value="PROTEIN CBG16535-RELATED"/>
    <property type="match status" value="1"/>
</dbReference>
<dbReference type="Proteomes" id="UP000887569">
    <property type="component" value="Unplaced"/>
</dbReference>
<keyword evidence="3" id="KW-1185">Reference proteome</keyword>
<reference evidence="4" key="1">
    <citation type="submission" date="2022-11" db="UniProtKB">
        <authorList>
            <consortium name="WormBaseParasite"/>
        </authorList>
    </citation>
    <scope>IDENTIFICATION</scope>
</reference>
<proteinExistence type="predicted"/>
<organism evidence="3 4">
    <name type="scientific">Parascaris univalens</name>
    <name type="common">Nematode worm</name>
    <dbReference type="NCBI Taxonomy" id="6257"/>
    <lineage>
        <taxon>Eukaryota</taxon>
        <taxon>Metazoa</taxon>
        <taxon>Ecdysozoa</taxon>
        <taxon>Nematoda</taxon>
        <taxon>Chromadorea</taxon>
        <taxon>Rhabditida</taxon>
        <taxon>Spirurina</taxon>
        <taxon>Ascaridomorpha</taxon>
        <taxon>Ascaridoidea</taxon>
        <taxon>Ascarididae</taxon>
        <taxon>Parascaris</taxon>
    </lineage>
</organism>
<sequence length="444" mass="50483">SFAMKVRRYLAIVGLNSQISFYIGLLQLSICIWAMAQHFFSLINYHKILFCDFVNGTKPVLLVGVDIIIFDIGLFHSLWGIDSCVAQHLDGGYGRFGWCFFHIVAFIICLPFAFVSRPKPSSLWPLLIQQSAYGVGLLILSLAALPRVLPTFTGERNSASLFSVSVYAAGASLNFLLLYIYWHWYWHVEAMWNSARKLRGSHMIINPSSRSKRTFVRHREPCDTNFMAVNQHDVSSERAVLMNTYRDEVRSEEGRLEETPLVSINATVPNPRSYKKQLESPESFLPSQRHNNTTVQRTDTQNYLQSENKIGTFELERDSTTHSSSTIRNENCIARRFRAVYAPVLYANPSHDASSDTEAPASHICNGSLPFSQVCGRRPSYRFGVYPLQRPRRLLPSCHVPSHPGDLSAVPLQRPVVRSSRQRRLHPQSVAEAEFILAKTKFQR</sequence>
<feature type="transmembrane region" description="Helical" evidence="2">
    <location>
        <begin position="21"/>
        <end position="40"/>
    </location>
</feature>
<protein>
    <submittedName>
        <fullName evidence="4">Uncharacterized protein</fullName>
    </submittedName>
</protein>
<dbReference type="WBParaSite" id="PgR212X_g004_t01">
    <property type="protein sequence ID" value="PgR212X_g004_t01"/>
    <property type="gene ID" value="PgR212X_g004"/>
</dbReference>
<evidence type="ECO:0000313" key="3">
    <source>
        <dbReference type="Proteomes" id="UP000887569"/>
    </source>
</evidence>
<keyword evidence="2" id="KW-1133">Transmembrane helix</keyword>
<evidence type="ECO:0000313" key="4">
    <source>
        <dbReference type="WBParaSite" id="PgR212X_g004_t01"/>
    </source>
</evidence>
<keyword evidence="2" id="KW-0812">Transmembrane</keyword>